<evidence type="ECO:0000313" key="6">
    <source>
        <dbReference type="EMBL" id="KRL89167.1"/>
    </source>
</evidence>
<comment type="cofactor">
    <cofactor evidence="5">
        <name>Mg(2+)</name>
        <dbReference type="ChEBI" id="CHEBI:18420"/>
    </cofactor>
</comment>
<evidence type="ECO:0000256" key="1">
    <source>
        <dbReference type="ARBA" id="ARBA00010638"/>
    </source>
</evidence>
<dbReference type="PANTHER" id="PTHR23407:SF1">
    <property type="entry name" value="5-FORMYLTETRAHYDROFOLATE CYCLO-LIGASE"/>
    <property type="match status" value="1"/>
</dbReference>
<organism evidence="6 7">
    <name type="scientific">Lactobacillus kalixensis DSM 16043</name>
    <dbReference type="NCBI Taxonomy" id="1423763"/>
    <lineage>
        <taxon>Bacteria</taxon>
        <taxon>Bacillati</taxon>
        <taxon>Bacillota</taxon>
        <taxon>Bacilli</taxon>
        <taxon>Lactobacillales</taxon>
        <taxon>Lactobacillaceae</taxon>
        <taxon>Lactobacillus</taxon>
    </lineage>
</organism>
<gene>
    <name evidence="6" type="ORF">FC46_GL000929</name>
</gene>
<keyword evidence="6" id="KW-0436">Ligase</keyword>
<dbReference type="PIRSF" id="PIRSF006806">
    <property type="entry name" value="FTHF_cligase"/>
    <property type="match status" value="1"/>
</dbReference>
<dbReference type="PANTHER" id="PTHR23407">
    <property type="entry name" value="ATPASE INHIBITOR/5-FORMYLTETRAHYDROFOLATE CYCLO-LIGASE"/>
    <property type="match status" value="1"/>
</dbReference>
<protein>
    <recommendedName>
        <fullName evidence="5">5-formyltetrahydrofolate cyclo-ligase</fullName>
        <ecNumber evidence="5">6.3.3.2</ecNumber>
    </recommendedName>
</protein>
<dbReference type="STRING" id="1423763.FC46_GL000929"/>
<dbReference type="InterPro" id="IPR037171">
    <property type="entry name" value="NagB/RpiA_transferase-like"/>
</dbReference>
<accession>A0A0R1U7D7</accession>
<feature type="binding site" evidence="4">
    <location>
        <begin position="134"/>
        <end position="142"/>
    </location>
    <ligand>
        <name>ATP</name>
        <dbReference type="ChEBI" id="CHEBI:30616"/>
    </ligand>
</feature>
<keyword evidence="3 4" id="KW-0067">ATP-binding</keyword>
<dbReference type="InterPro" id="IPR024185">
    <property type="entry name" value="FTHF_cligase-like_sf"/>
</dbReference>
<keyword evidence="7" id="KW-1185">Reference proteome</keyword>
<comment type="similarity">
    <text evidence="1 5">Belongs to the 5-formyltetrahydrofolate cyclo-ligase family.</text>
</comment>
<dbReference type="Proteomes" id="UP000051036">
    <property type="component" value="Unassembled WGS sequence"/>
</dbReference>
<dbReference type="GO" id="GO:0046872">
    <property type="term" value="F:metal ion binding"/>
    <property type="evidence" value="ECO:0007669"/>
    <property type="project" value="UniProtKB-KW"/>
</dbReference>
<dbReference type="GO" id="GO:0009396">
    <property type="term" value="P:folic acid-containing compound biosynthetic process"/>
    <property type="evidence" value="ECO:0007669"/>
    <property type="project" value="TreeGrafter"/>
</dbReference>
<dbReference type="GO" id="GO:0030272">
    <property type="term" value="F:5-formyltetrahydrofolate cyclo-ligase activity"/>
    <property type="evidence" value="ECO:0007669"/>
    <property type="project" value="UniProtKB-EC"/>
</dbReference>
<comment type="catalytic activity">
    <reaction evidence="5">
        <text>(6S)-5-formyl-5,6,7,8-tetrahydrofolate + ATP = (6R)-5,10-methenyltetrahydrofolate + ADP + phosphate</text>
        <dbReference type="Rhea" id="RHEA:10488"/>
        <dbReference type="ChEBI" id="CHEBI:30616"/>
        <dbReference type="ChEBI" id="CHEBI:43474"/>
        <dbReference type="ChEBI" id="CHEBI:57455"/>
        <dbReference type="ChEBI" id="CHEBI:57457"/>
        <dbReference type="ChEBI" id="CHEBI:456216"/>
        <dbReference type="EC" id="6.3.3.2"/>
    </reaction>
</comment>
<evidence type="ECO:0000256" key="3">
    <source>
        <dbReference type="ARBA" id="ARBA00022840"/>
    </source>
</evidence>
<dbReference type="AlphaFoldDB" id="A0A0R1U7D7"/>
<evidence type="ECO:0000256" key="2">
    <source>
        <dbReference type="ARBA" id="ARBA00022741"/>
    </source>
</evidence>
<feature type="binding site" evidence="4">
    <location>
        <begin position="5"/>
        <end position="9"/>
    </location>
    <ligand>
        <name>ATP</name>
        <dbReference type="ChEBI" id="CHEBI:30616"/>
    </ligand>
</feature>
<dbReference type="InterPro" id="IPR002698">
    <property type="entry name" value="FTHF_cligase"/>
</dbReference>
<keyword evidence="5" id="KW-0479">Metal-binding</keyword>
<evidence type="ECO:0000256" key="5">
    <source>
        <dbReference type="RuleBase" id="RU361279"/>
    </source>
</evidence>
<dbReference type="GO" id="GO:0005524">
    <property type="term" value="F:ATP binding"/>
    <property type="evidence" value="ECO:0007669"/>
    <property type="project" value="UniProtKB-KW"/>
</dbReference>
<reference evidence="6 7" key="1">
    <citation type="journal article" date="2015" name="Genome Announc.">
        <title>Expanding the biotechnology potential of lactobacilli through comparative genomics of 213 strains and associated genera.</title>
        <authorList>
            <person name="Sun Z."/>
            <person name="Harris H.M."/>
            <person name="McCann A."/>
            <person name="Guo C."/>
            <person name="Argimon S."/>
            <person name="Zhang W."/>
            <person name="Yang X."/>
            <person name="Jeffery I.B."/>
            <person name="Cooney J.C."/>
            <person name="Kagawa T.F."/>
            <person name="Liu W."/>
            <person name="Song Y."/>
            <person name="Salvetti E."/>
            <person name="Wrobel A."/>
            <person name="Rasinkangas P."/>
            <person name="Parkhill J."/>
            <person name="Rea M.C."/>
            <person name="O'Sullivan O."/>
            <person name="Ritari J."/>
            <person name="Douillard F.P."/>
            <person name="Paul Ross R."/>
            <person name="Yang R."/>
            <person name="Briner A.E."/>
            <person name="Felis G.E."/>
            <person name="de Vos W.M."/>
            <person name="Barrangou R."/>
            <person name="Klaenhammer T.R."/>
            <person name="Caufield P.W."/>
            <person name="Cui Y."/>
            <person name="Zhang H."/>
            <person name="O'Toole P.W."/>
        </authorList>
    </citation>
    <scope>NUCLEOTIDE SEQUENCE [LARGE SCALE GENOMIC DNA]</scope>
    <source>
        <strain evidence="6 7">DSM 16043</strain>
    </source>
</reference>
<dbReference type="SUPFAM" id="SSF100950">
    <property type="entry name" value="NagB/RpiA/CoA transferase-like"/>
    <property type="match status" value="1"/>
</dbReference>
<dbReference type="PATRIC" id="fig|1423763.3.peg.944"/>
<dbReference type="GO" id="GO:0035999">
    <property type="term" value="P:tetrahydrofolate interconversion"/>
    <property type="evidence" value="ECO:0007669"/>
    <property type="project" value="TreeGrafter"/>
</dbReference>
<sequence length="190" mass="21800">MRLNKKDLRKKQLAILNEFALTGEKKKEDQKLLNKLINSKLLENAQTIGITSSLNQEVDTSKIIAHLWDLGKEVYLARTEPNRVMHFVYYTYRSKLTKNKMGIEEITDQNAEVKDDLDLLLVPGLAFALDSHQRLGFGGGFYDRFLEKHAEIKTVSLVNSKMMYETAIWPLDQTDIPVETLVTTDKIITN</sequence>
<dbReference type="EC" id="6.3.3.2" evidence="5"/>
<name>A0A0R1U7D7_9LACO</name>
<dbReference type="Pfam" id="PF01812">
    <property type="entry name" value="5-FTHF_cyc-lig"/>
    <property type="match status" value="1"/>
</dbReference>
<comment type="caution">
    <text evidence="6">The sequence shown here is derived from an EMBL/GenBank/DDBJ whole genome shotgun (WGS) entry which is preliminary data.</text>
</comment>
<proteinExistence type="inferred from homology"/>
<dbReference type="Gene3D" id="3.40.50.10420">
    <property type="entry name" value="NagB/RpiA/CoA transferase-like"/>
    <property type="match status" value="1"/>
</dbReference>
<dbReference type="EMBL" id="AZFM01000028">
    <property type="protein sequence ID" value="KRL89167.1"/>
    <property type="molecule type" value="Genomic_DNA"/>
</dbReference>
<dbReference type="NCBIfam" id="TIGR02727">
    <property type="entry name" value="MTHFS_bact"/>
    <property type="match status" value="1"/>
</dbReference>
<evidence type="ECO:0000256" key="4">
    <source>
        <dbReference type="PIRSR" id="PIRSR006806-1"/>
    </source>
</evidence>
<keyword evidence="2 4" id="KW-0547">Nucleotide-binding</keyword>
<feature type="binding site" evidence="4">
    <location>
        <position position="57"/>
    </location>
    <ligand>
        <name>substrate</name>
    </ligand>
</feature>
<evidence type="ECO:0000313" key="7">
    <source>
        <dbReference type="Proteomes" id="UP000051036"/>
    </source>
</evidence>
<keyword evidence="5" id="KW-0460">Magnesium</keyword>